<sequence length="886" mass="95276">MGAFFVVATWNPAAASTYYTRQRETEYYAGSSEPAGIWYAPAGEFAIVDGSPVDRATFDRLYHARDEDGAPLLEQIRRHKERTPAFDITLSAPRSVGVVWGLAPYDTKRLIEAAQQKAVRATLSMLEREATWARRGRNGAFLEKVALTSATFRHGESRPAQHSDGKVFADPNLHTHCVCLNIATRQSDHTIGGLHSKIIRDFKMAAGATYHAALAHELEKIGFAIDRVGKNGVFEIAGVDDATIRYFSARRQEIEDELAEHGVISGEAAALAGAIAKATRSSKLEGESLRREDVWRDAAQSLGLDTESFADSLRDHSTVLDQQAAERLLSERMAALPANLTEHESVIERRELLRAVAAALVGTSLPAERANVELNCLLSQGAVVEIGRDPLGLPCYSTPEMLAIERNVVEQARRLANQSWLAVDPGALRDRCNASGLTAEQTDAALAATTSSAVAIVEGAPGVGKSTLLAPVVGGYAAAGCRVIATASAWRIANMLRDDLGIEARATASWIARLRAGEKILDSRTVLIVDEAGLLSSRDMGALLDAVTNAGAKIILVGDRRQLQAIGAGPGLDLVARAVEAARVSNIVRQREPWAREAITSFGGGRAAPALEAFADRGLLIEADGAKAAVTAALDAAEQIHAHDRGASVLILAKSNATVAAISRAARERLKEAGIIRGTEVSFTAATPSGHTAQISLAAGDRIRFLGRDDELGVVNGSAATIVNVSETAQSSSDASRILIEADINGRQTTFDPMRLADAQGRPRLGWAYASTVYGSQGLTVDHAIAYLDHSYNRHDIYVAASRARERTTLVLDAKSIDRRLASELPFDQQRDGLVFAEAQRRGWLAERLSRAAPKISTLDVIEGIRPLGRTAERSRERRRELSHEL</sequence>
<gene>
    <name evidence="2" type="ORF">HA482_03860</name>
</gene>
<evidence type="ECO:0000313" key="3">
    <source>
        <dbReference type="Proteomes" id="UP000639516"/>
    </source>
</evidence>
<evidence type="ECO:0000313" key="2">
    <source>
        <dbReference type="EMBL" id="MBC9977355.1"/>
    </source>
</evidence>
<dbReference type="Pfam" id="PF08751">
    <property type="entry name" value="TrwC"/>
    <property type="match status" value="1"/>
</dbReference>
<name>A0ABR7U1C3_9BRAD</name>
<dbReference type="NCBIfam" id="NF041492">
    <property type="entry name" value="MobF"/>
    <property type="match status" value="1"/>
</dbReference>
<dbReference type="Proteomes" id="UP000639516">
    <property type="component" value="Unassembled WGS sequence"/>
</dbReference>
<dbReference type="Gene3D" id="3.40.50.300">
    <property type="entry name" value="P-loop containing nucleotide triphosphate hydrolases"/>
    <property type="match status" value="2"/>
</dbReference>
<reference evidence="2 3" key="1">
    <citation type="journal article" date="2020" name="Arch. Microbiol.">
        <title>Bradyrhizobium campsiandrae sp. nov., a nitrogen-fixing bacterial strain isolated from a native leguminous tree from the Amazon adapted to flooded conditions.</title>
        <authorList>
            <person name="Cabral Michel D."/>
            <person name="Martins da Costa E."/>
            <person name="Azarias Guimaraes A."/>
            <person name="Soares de Carvalho T."/>
            <person name="Santos de Castro Caputo P."/>
            <person name="Willems A."/>
            <person name="de Souza Moreira F.M."/>
        </authorList>
    </citation>
    <scope>NUCLEOTIDE SEQUENCE [LARGE SCALE GENOMIC DNA]</scope>
    <source>
        <strain evidence="3">INPA 384B</strain>
    </source>
</reference>
<dbReference type="SUPFAM" id="SSF55464">
    <property type="entry name" value="Origin of replication-binding domain, RBD-like"/>
    <property type="match status" value="1"/>
</dbReference>
<dbReference type="RefSeq" id="WP_188102943.1">
    <property type="nucleotide sequence ID" value="NZ_JAANIH010000029.1"/>
</dbReference>
<proteinExistence type="predicted"/>
<evidence type="ECO:0000259" key="1">
    <source>
        <dbReference type="Pfam" id="PF08751"/>
    </source>
</evidence>
<organism evidence="2 3">
    <name type="scientific">Bradyrhizobium campsiandrae</name>
    <dbReference type="NCBI Taxonomy" id="1729892"/>
    <lineage>
        <taxon>Bacteria</taxon>
        <taxon>Pseudomonadati</taxon>
        <taxon>Pseudomonadota</taxon>
        <taxon>Alphaproteobacteria</taxon>
        <taxon>Hyphomicrobiales</taxon>
        <taxon>Nitrobacteraceae</taxon>
        <taxon>Bradyrhizobium</taxon>
    </lineage>
</organism>
<keyword evidence="3" id="KW-1185">Reference proteome</keyword>
<dbReference type="CDD" id="cd18809">
    <property type="entry name" value="SF1_C_RecD"/>
    <property type="match status" value="1"/>
</dbReference>
<dbReference type="Pfam" id="PF13604">
    <property type="entry name" value="AAA_30"/>
    <property type="match status" value="1"/>
</dbReference>
<protein>
    <submittedName>
        <fullName evidence="2">Relaxase domain-containing protein</fullName>
    </submittedName>
</protein>
<dbReference type="SUPFAM" id="SSF52540">
    <property type="entry name" value="P-loop containing nucleoside triphosphate hydrolases"/>
    <property type="match status" value="2"/>
</dbReference>
<feature type="domain" description="TrwC relaxase" evidence="1">
    <location>
        <begin position="14"/>
        <end position="300"/>
    </location>
</feature>
<dbReference type="Gene3D" id="2.30.30.940">
    <property type="match status" value="1"/>
</dbReference>
<dbReference type="InterPro" id="IPR014862">
    <property type="entry name" value="TrwC"/>
</dbReference>
<dbReference type="InterPro" id="IPR027417">
    <property type="entry name" value="P-loop_NTPase"/>
</dbReference>
<comment type="caution">
    <text evidence="2">The sequence shown here is derived from an EMBL/GenBank/DDBJ whole genome shotgun (WGS) entry which is preliminary data.</text>
</comment>
<accession>A0ABR7U1C3</accession>
<dbReference type="EMBL" id="JAATTO010000004">
    <property type="protein sequence ID" value="MBC9977355.1"/>
    <property type="molecule type" value="Genomic_DNA"/>
</dbReference>